<dbReference type="Pfam" id="PF21789">
    <property type="entry name" value="TNP-like_RNaseH_C"/>
    <property type="match status" value="1"/>
</dbReference>
<dbReference type="AlphaFoldDB" id="A0A6G0T2K3"/>
<feature type="domain" description="THAP9-like helix-turn-helix" evidence="1">
    <location>
        <begin position="5"/>
        <end position="46"/>
    </location>
</feature>
<dbReference type="PANTHER" id="PTHR47577:SF2">
    <property type="entry name" value="THAP DOMAIN CONTAINING 9"/>
    <property type="match status" value="1"/>
</dbReference>
<dbReference type="InterPro" id="IPR021896">
    <property type="entry name" value="THAP9-like_HTH"/>
</dbReference>
<reference evidence="5 6" key="1">
    <citation type="submission" date="2019-08" db="EMBL/GenBank/DDBJ databases">
        <title>The genome of the soybean aphid Biotype 1, its phylome, world population structure and adaptation to the North American continent.</title>
        <authorList>
            <person name="Giordano R."/>
            <person name="Donthu R.K."/>
            <person name="Hernandez A.G."/>
            <person name="Wright C.L."/>
            <person name="Zimin A.V."/>
        </authorList>
    </citation>
    <scope>NUCLEOTIDE SEQUENCE [LARGE SCALE GENOMIC DNA]</scope>
    <source>
        <tissue evidence="5">Whole aphids</tissue>
    </source>
</reference>
<organism evidence="5 6">
    <name type="scientific">Aphis glycines</name>
    <name type="common">Soybean aphid</name>
    <dbReference type="NCBI Taxonomy" id="307491"/>
    <lineage>
        <taxon>Eukaryota</taxon>
        <taxon>Metazoa</taxon>
        <taxon>Ecdysozoa</taxon>
        <taxon>Arthropoda</taxon>
        <taxon>Hexapoda</taxon>
        <taxon>Insecta</taxon>
        <taxon>Pterygota</taxon>
        <taxon>Neoptera</taxon>
        <taxon>Paraneoptera</taxon>
        <taxon>Hemiptera</taxon>
        <taxon>Sternorrhyncha</taxon>
        <taxon>Aphidomorpha</taxon>
        <taxon>Aphidoidea</taxon>
        <taxon>Aphididae</taxon>
        <taxon>Aphidini</taxon>
        <taxon>Aphis</taxon>
        <taxon>Aphis</taxon>
    </lineage>
</organism>
<dbReference type="InterPro" id="IPR048367">
    <property type="entry name" value="TNP-like_RNaseH_C"/>
</dbReference>
<feature type="domain" description="Transposable element P transposase-like GTP-binding insertion" evidence="3">
    <location>
        <begin position="210"/>
        <end position="255"/>
    </location>
</feature>
<dbReference type="Pfam" id="PF21788">
    <property type="entry name" value="TNP-like_GBD"/>
    <property type="match status" value="1"/>
</dbReference>
<feature type="domain" description="Transposable element P transposase-like RNase H" evidence="2">
    <location>
        <begin position="54"/>
        <end position="188"/>
    </location>
</feature>
<dbReference type="PANTHER" id="PTHR47577">
    <property type="entry name" value="THAP DOMAIN-CONTAINING PROTEIN 6"/>
    <property type="match status" value="1"/>
</dbReference>
<feature type="non-terminal residue" evidence="5">
    <location>
        <position position="448"/>
    </location>
</feature>
<protein>
    <recommendedName>
        <fullName evidence="7">THAP-type domain-containing protein</fullName>
    </recommendedName>
</protein>
<evidence type="ECO:0000259" key="3">
    <source>
        <dbReference type="Pfam" id="PF21788"/>
    </source>
</evidence>
<dbReference type="Proteomes" id="UP000475862">
    <property type="component" value="Unassembled WGS sequence"/>
</dbReference>
<accession>A0A6G0T2K3</accession>
<evidence type="ECO:0008006" key="7">
    <source>
        <dbReference type="Google" id="ProtNLM"/>
    </source>
</evidence>
<name>A0A6G0T2K3_APHGL</name>
<evidence type="ECO:0000259" key="4">
    <source>
        <dbReference type="Pfam" id="PF21789"/>
    </source>
</evidence>
<proteinExistence type="predicted"/>
<evidence type="ECO:0000259" key="1">
    <source>
        <dbReference type="Pfam" id="PF12017"/>
    </source>
</evidence>
<evidence type="ECO:0000259" key="2">
    <source>
        <dbReference type="Pfam" id="PF21787"/>
    </source>
</evidence>
<gene>
    <name evidence="5" type="ORF">AGLY_015516</name>
</gene>
<feature type="domain" description="Transposable element P transposase-like RNase H C-terminal" evidence="4">
    <location>
        <begin position="269"/>
        <end position="303"/>
    </location>
</feature>
<comment type="caution">
    <text evidence="5">The sequence shown here is derived from an EMBL/GenBank/DDBJ whole genome shotgun (WGS) entry which is preliminary data.</text>
</comment>
<keyword evidence="6" id="KW-1185">Reference proteome</keyword>
<dbReference type="Pfam" id="PF21787">
    <property type="entry name" value="TNP-like_RNaseH_N"/>
    <property type="match status" value="1"/>
</dbReference>
<evidence type="ECO:0000313" key="6">
    <source>
        <dbReference type="Proteomes" id="UP000475862"/>
    </source>
</evidence>
<sequence length="448" mass="51182">MAFLKKISPELRGFALTLNFYSSSAYNYVRKIFYKSLPHPSTIRKWYAVIDGFPGFTSESLNTLHNKVFEMKLKNKQLICGMMMDEFSIKQDVHFNGKRNQGYVNYGTGLNDDTDSLPLAKEALVLMLVALNSNWKIPIGYFLINGISGEEKGNLVKTSLNVLHDTGVIIKSLTFDGAGSNISMATSLRSKLHPPNVKTYFLHPITKSKDFFEKLVKLQEETQLHLATKIRHINYYKEKMKVRLAAQTLSEKLFDDLVKGDQMDFILSYKISQDHIKMFFSAIRSHGGFCNNPTASEFESAYKRLLIHTEIATSSQDNCVHLDETEILTVTNSSQQIESDSLEYFCTAGIDIDEEDTSMLLYLEQLQYTPYLMDITQYISGFVVRKIISILKYQEYAEFISESSITQITLIDLKNRGGLIKPSDDVTEFCRIAENVFRIQQHTYQSNS</sequence>
<dbReference type="InterPro" id="IPR048365">
    <property type="entry name" value="TNP-like_RNaseH_N"/>
</dbReference>
<dbReference type="Pfam" id="PF12017">
    <property type="entry name" value="Tnp_P_element"/>
    <property type="match status" value="1"/>
</dbReference>
<dbReference type="OrthoDB" id="6629190at2759"/>
<dbReference type="EMBL" id="VYZN01000072">
    <property type="protein sequence ID" value="KAE9524151.1"/>
    <property type="molecule type" value="Genomic_DNA"/>
</dbReference>
<evidence type="ECO:0000313" key="5">
    <source>
        <dbReference type="EMBL" id="KAE9524151.1"/>
    </source>
</evidence>
<dbReference type="InterPro" id="IPR048366">
    <property type="entry name" value="TNP-like_GBD"/>
</dbReference>